<evidence type="ECO:0000313" key="4">
    <source>
        <dbReference type="Proteomes" id="UP000306813"/>
    </source>
</evidence>
<dbReference type="EMBL" id="VRMA01000003">
    <property type="protein sequence ID" value="TXK60649.1"/>
    <property type="molecule type" value="Genomic_DNA"/>
</dbReference>
<proteinExistence type="predicted"/>
<comment type="caution">
    <text evidence="2">The sequence shown here is derived from an EMBL/GenBank/DDBJ whole genome shotgun (WGS) entry which is preliminary data.</text>
</comment>
<dbReference type="PANTHER" id="PTHR13696:SF96">
    <property type="entry name" value="COBQ_COBB_MIND_PARA NUCLEOTIDE BINDING DOMAIN-CONTAINING PROTEIN"/>
    <property type="match status" value="1"/>
</dbReference>
<name>A0AAX2UJS9_9BACT</name>
<dbReference type="Proteomes" id="UP000321317">
    <property type="component" value="Unassembled WGS sequence"/>
</dbReference>
<protein>
    <submittedName>
        <fullName evidence="2">ParA family protein</fullName>
    </submittedName>
</protein>
<dbReference type="AlphaFoldDB" id="A0AAX2UJS9"/>
<dbReference type="RefSeq" id="WP_082200807.1">
    <property type="nucleotide sequence ID" value="NZ_CP020479.1"/>
</dbReference>
<dbReference type="GeneID" id="52037754"/>
<sequence length="224" mass="25424">MIFVVANEKGGSGKTTLSINLANYLARENKITLIDADPQKSTEVFSNNRSDSELAPLFSNIFKTGSALKDEIDIQKKQNDHLVIDTGGRDSKEMRIAMIKADYLIIPTIPSQLDVAVLEKMLEIFELAKESNTELKALIVLNKISPNPFLSKDIDELRNFINDIIKENNLQDVFILNSMIYERRAFKKSFESGQTLEEFCQSKNDKAILDFDNLFKEIISIIKQ</sequence>
<dbReference type="CDD" id="cd02042">
    <property type="entry name" value="ParAB_family"/>
    <property type="match status" value="1"/>
</dbReference>
<dbReference type="InterPro" id="IPR027417">
    <property type="entry name" value="P-loop_NTPase"/>
</dbReference>
<dbReference type="Pfam" id="PF01656">
    <property type="entry name" value="CbiA"/>
    <property type="match status" value="1"/>
</dbReference>
<dbReference type="InterPro" id="IPR002586">
    <property type="entry name" value="CobQ/CobB/MinD/ParA_Nub-bd_dom"/>
</dbReference>
<dbReference type="SUPFAM" id="SSF52540">
    <property type="entry name" value="P-loop containing nucleoside triphosphate hydrolases"/>
    <property type="match status" value="1"/>
</dbReference>
<dbReference type="EMBL" id="VDBS01000035">
    <property type="protein sequence ID" value="TNB57667.1"/>
    <property type="molecule type" value="Genomic_DNA"/>
</dbReference>
<dbReference type="PIRSF" id="PIRSF009320">
    <property type="entry name" value="Nuc_binding_HP_1000"/>
    <property type="match status" value="1"/>
</dbReference>
<evidence type="ECO:0000259" key="1">
    <source>
        <dbReference type="Pfam" id="PF01656"/>
    </source>
</evidence>
<accession>A0AAX2UJS9</accession>
<dbReference type="KEGG" id="chv:CHELV3228_a0015"/>
<evidence type="ECO:0000313" key="5">
    <source>
        <dbReference type="Proteomes" id="UP000321317"/>
    </source>
</evidence>
<evidence type="ECO:0000313" key="3">
    <source>
        <dbReference type="EMBL" id="TXK60649.1"/>
    </source>
</evidence>
<dbReference type="InterPro" id="IPR050678">
    <property type="entry name" value="DNA_Partitioning_ATPase"/>
</dbReference>
<dbReference type="Gene3D" id="3.40.50.300">
    <property type="entry name" value="P-loop containing nucleotide triphosphate hydrolases"/>
    <property type="match status" value="1"/>
</dbReference>
<evidence type="ECO:0000313" key="2">
    <source>
        <dbReference type="EMBL" id="TNB57667.1"/>
    </source>
</evidence>
<keyword evidence="5" id="KW-1185">Reference proteome</keyword>
<reference evidence="2 4" key="1">
    <citation type="submission" date="2019-05" db="EMBL/GenBank/DDBJ databases">
        <title>Draft genomes of eight strains of Campylobacter helveticus isolated from cats and a dog in New Zealand.</title>
        <authorList>
            <person name="Bojanic K."/>
            <person name="Midwinter A.C."/>
            <person name="Biggs P.J."/>
            <person name="Acke E."/>
            <person name="Cornelius A.J."/>
            <person name="Marshall J.C."/>
        </authorList>
    </citation>
    <scope>NUCLEOTIDE SEQUENCE [LARGE SCALE GENOMIC DNA]</scope>
    <source>
        <strain evidence="2 4">ACP123b</strain>
    </source>
</reference>
<dbReference type="PANTHER" id="PTHR13696">
    <property type="entry name" value="P-LOOP CONTAINING NUCLEOSIDE TRIPHOSPHATE HYDROLASE"/>
    <property type="match status" value="1"/>
</dbReference>
<organism evidence="2 4">
    <name type="scientific">Campylobacter helveticus</name>
    <dbReference type="NCBI Taxonomy" id="28898"/>
    <lineage>
        <taxon>Bacteria</taxon>
        <taxon>Pseudomonadati</taxon>
        <taxon>Campylobacterota</taxon>
        <taxon>Epsilonproteobacteria</taxon>
        <taxon>Campylobacterales</taxon>
        <taxon>Campylobacteraceae</taxon>
        <taxon>Campylobacter</taxon>
    </lineage>
</organism>
<reference evidence="3 5" key="2">
    <citation type="submission" date="2019-08" db="EMBL/GenBank/DDBJ databases">
        <title>Rapid identification of Enteric Bacteria from Whole Genome Sequences (WGS) using Average Nucleotide Identity (ANI).</title>
        <authorList>
            <person name="Lane C."/>
        </authorList>
    </citation>
    <scope>NUCLEOTIDE SEQUENCE [LARGE SCALE GENOMIC DNA]</scope>
    <source>
        <strain evidence="3 5">D4984</strain>
    </source>
</reference>
<feature type="domain" description="CobQ/CobB/MinD/ParA nucleotide binding" evidence="1">
    <location>
        <begin position="4"/>
        <end position="195"/>
    </location>
</feature>
<gene>
    <name evidence="2" type="ORF">FDW42_04640</name>
    <name evidence="3" type="ORF">FVD16_00745</name>
</gene>
<dbReference type="Proteomes" id="UP000306813">
    <property type="component" value="Unassembled WGS sequence"/>
</dbReference>